<dbReference type="PANTHER" id="PTHR43133">
    <property type="entry name" value="RNA POLYMERASE ECF-TYPE SIGMA FACTO"/>
    <property type="match status" value="1"/>
</dbReference>
<keyword evidence="4" id="KW-0804">Transcription</keyword>
<dbReference type="RefSeq" id="WP_204660044.1">
    <property type="nucleotide sequence ID" value="NZ_CP056775.1"/>
</dbReference>
<comment type="similarity">
    <text evidence="1">Belongs to the sigma-70 factor family. ECF subfamily.</text>
</comment>
<keyword evidence="8" id="KW-1185">Reference proteome</keyword>
<evidence type="ECO:0000256" key="1">
    <source>
        <dbReference type="ARBA" id="ARBA00010641"/>
    </source>
</evidence>
<dbReference type="CDD" id="cd06171">
    <property type="entry name" value="Sigma70_r4"/>
    <property type="match status" value="1"/>
</dbReference>
<dbReference type="InterPro" id="IPR036388">
    <property type="entry name" value="WH-like_DNA-bd_sf"/>
</dbReference>
<feature type="domain" description="RNA polymerase sigma-70 region 2" evidence="5">
    <location>
        <begin position="28"/>
        <end position="91"/>
    </location>
</feature>
<name>A0ABX7IDS4_9BACT</name>
<dbReference type="Gene3D" id="1.10.1740.10">
    <property type="match status" value="1"/>
</dbReference>
<dbReference type="Pfam" id="PF08281">
    <property type="entry name" value="Sigma70_r4_2"/>
    <property type="match status" value="1"/>
</dbReference>
<evidence type="ECO:0000259" key="6">
    <source>
        <dbReference type="Pfam" id="PF08281"/>
    </source>
</evidence>
<dbReference type="Gene3D" id="1.10.10.10">
    <property type="entry name" value="Winged helix-like DNA-binding domain superfamily/Winged helix DNA-binding domain"/>
    <property type="match status" value="1"/>
</dbReference>
<evidence type="ECO:0000313" key="8">
    <source>
        <dbReference type="Proteomes" id="UP000612680"/>
    </source>
</evidence>
<evidence type="ECO:0000259" key="5">
    <source>
        <dbReference type="Pfam" id="PF04542"/>
    </source>
</evidence>
<dbReference type="NCBIfam" id="TIGR02937">
    <property type="entry name" value="sigma70-ECF"/>
    <property type="match status" value="1"/>
</dbReference>
<keyword evidence="2" id="KW-0805">Transcription regulation</keyword>
<dbReference type="InterPro" id="IPR014284">
    <property type="entry name" value="RNA_pol_sigma-70_dom"/>
</dbReference>
<gene>
    <name evidence="7" type="ORF">HWI92_24545</name>
</gene>
<dbReference type="PANTHER" id="PTHR43133:SF46">
    <property type="entry name" value="RNA POLYMERASE SIGMA-70 FACTOR ECF SUBFAMILY"/>
    <property type="match status" value="1"/>
</dbReference>
<reference evidence="7 8" key="1">
    <citation type="submission" date="2020-06" db="EMBL/GenBank/DDBJ databases">
        <title>Dyadobacter sandarakinus sp. nov., isolated from the soil of the Arctic Yellow River Station.</title>
        <authorList>
            <person name="Zhang Y."/>
            <person name="Peng F."/>
        </authorList>
    </citation>
    <scope>NUCLEOTIDE SEQUENCE [LARGE SCALE GENOMIC DNA]</scope>
    <source>
        <strain evidence="7 8">Q3-56</strain>
    </source>
</reference>
<dbReference type="InterPro" id="IPR007627">
    <property type="entry name" value="RNA_pol_sigma70_r2"/>
</dbReference>
<organism evidence="7 8">
    <name type="scientific">Dyadobacter sandarakinus</name>
    <dbReference type="NCBI Taxonomy" id="2747268"/>
    <lineage>
        <taxon>Bacteria</taxon>
        <taxon>Pseudomonadati</taxon>
        <taxon>Bacteroidota</taxon>
        <taxon>Cytophagia</taxon>
        <taxon>Cytophagales</taxon>
        <taxon>Spirosomataceae</taxon>
        <taxon>Dyadobacter</taxon>
    </lineage>
</organism>
<protein>
    <submittedName>
        <fullName evidence="7">Sigma-70 family RNA polymerase sigma factor</fullName>
    </submittedName>
</protein>
<feature type="domain" description="RNA polymerase sigma factor 70 region 4 type 2" evidence="6">
    <location>
        <begin position="127"/>
        <end position="178"/>
    </location>
</feature>
<evidence type="ECO:0000313" key="7">
    <source>
        <dbReference type="EMBL" id="QRR03853.1"/>
    </source>
</evidence>
<dbReference type="InterPro" id="IPR013249">
    <property type="entry name" value="RNA_pol_sigma70_r4_t2"/>
</dbReference>
<dbReference type="InterPro" id="IPR013324">
    <property type="entry name" value="RNA_pol_sigma_r3/r4-like"/>
</dbReference>
<dbReference type="SUPFAM" id="SSF88659">
    <property type="entry name" value="Sigma3 and sigma4 domains of RNA polymerase sigma factors"/>
    <property type="match status" value="1"/>
</dbReference>
<dbReference type="EMBL" id="CP056775">
    <property type="protein sequence ID" value="QRR03853.1"/>
    <property type="molecule type" value="Genomic_DNA"/>
</dbReference>
<accession>A0ABX7IDS4</accession>
<dbReference type="InterPro" id="IPR013325">
    <property type="entry name" value="RNA_pol_sigma_r2"/>
</dbReference>
<dbReference type="InterPro" id="IPR039425">
    <property type="entry name" value="RNA_pol_sigma-70-like"/>
</dbReference>
<evidence type="ECO:0000256" key="3">
    <source>
        <dbReference type="ARBA" id="ARBA00023082"/>
    </source>
</evidence>
<dbReference type="Proteomes" id="UP000612680">
    <property type="component" value="Chromosome"/>
</dbReference>
<evidence type="ECO:0000256" key="4">
    <source>
        <dbReference type="ARBA" id="ARBA00023163"/>
    </source>
</evidence>
<dbReference type="SUPFAM" id="SSF88946">
    <property type="entry name" value="Sigma2 domain of RNA polymerase sigma factors"/>
    <property type="match status" value="1"/>
</dbReference>
<sequence length="199" mass="23582">MADFTKLTGDAELWTYFRQGDENAYTELARRYYRTLLHYGLRFTPNLQLVEDILQDLLVHLWLHRDSISDTPYVKFYLVKAFRHRMIKTIRPLSGEVELTDHFDSVNPEFSSEDMLIGDETEIALTRQVRNAIDKLPARQQEVIYLRFFQNLRPDEIAGLLSINPQSVSNIIQRALSNLRDLWHTAYPILFYSFYQILY</sequence>
<proteinExistence type="inferred from homology"/>
<evidence type="ECO:0000256" key="2">
    <source>
        <dbReference type="ARBA" id="ARBA00023015"/>
    </source>
</evidence>
<keyword evidence="3" id="KW-0731">Sigma factor</keyword>
<dbReference type="Pfam" id="PF04542">
    <property type="entry name" value="Sigma70_r2"/>
    <property type="match status" value="1"/>
</dbReference>